<name>A0A0A8YA59_ARUDO</name>
<organism evidence="2">
    <name type="scientific">Arundo donax</name>
    <name type="common">Giant reed</name>
    <name type="synonym">Donax arundinaceus</name>
    <dbReference type="NCBI Taxonomy" id="35708"/>
    <lineage>
        <taxon>Eukaryota</taxon>
        <taxon>Viridiplantae</taxon>
        <taxon>Streptophyta</taxon>
        <taxon>Embryophyta</taxon>
        <taxon>Tracheophyta</taxon>
        <taxon>Spermatophyta</taxon>
        <taxon>Magnoliopsida</taxon>
        <taxon>Liliopsida</taxon>
        <taxon>Poales</taxon>
        <taxon>Poaceae</taxon>
        <taxon>PACMAD clade</taxon>
        <taxon>Arundinoideae</taxon>
        <taxon>Arundineae</taxon>
        <taxon>Arundo</taxon>
    </lineage>
</organism>
<evidence type="ECO:0000313" key="2">
    <source>
        <dbReference type="EMBL" id="JAD22238.1"/>
    </source>
</evidence>
<reference evidence="2" key="1">
    <citation type="submission" date="2014-09" db="EMBL/GenBank/DDBJ databases">
        <authorList>
            <person name="Magalhaes I.L.F."/>
            <person name="Oliveira U."/>
            <person name="Santos F.R."/>
            <person name="Vidigal T.H.D.A."/>
            <person name="Brescovit A.D."/>
            <person name="Santos A.J."/>
        </authorList>
    </citation>
    <scope>NUCLEOTIDE SEQUENCE</scope>
    <source>
        <tissue evidence="2">Shoot tissue taken approximately 20 cm above the soil surface</tissue>
    </source>
</reference>
<reference evidence="2" key="2">
    <citation type="journal article" date="2015" name="Data Brief">
        <title>Shoot transcriptome of the giant reed, Arundo donax.</title>
        <authorList>
            <person name="Barrero R.A."/>
            <person name="Guerrero F.D."/>
            <person name="Moolhuijzen P."/>
            <person name="Goolsby J.A."/>
            <person name="Tidwell J."/>
            <person name="Bellgard S.E."/>
            <person name="Bellgard M.I."/>
        </authorList>
    </citation>
    <scope>NUCLEOTIDE SEQUENCE</scope>
    <source>
        <tissue evidence="2">Shoot tissue taken approximately 20 cm above the soil surface</tissue>
    </source>
</reference>
<sequence length="47" mass="5071">MQKSSFVCKRKKSIRTRAQQGEGEKSSNVRPVLGEAQGQGRGAIPSP</sequence>
<accession>A0A0A8YA59</accession>
<evidence type="ECO:0000256" key="1">
    <source>
        <dbReference type="SAM" id="MobiDB-lite"/>
    </source>
</evidence>
<protein>
    <submittedName>
        <fullName evidence="2">Uncharacterized protein</fullName>
    </submittedName>
</protein>
<dbReference type="EMBL" id="GBRH01275657">
    <property type="protein sequence ID" value="JAD22238.1"/>
    <property type="molecule type" value="Transcribed_RNA"/>
</dbReference>
<proteinExistence type="predicted"/>
<dbReference type="AlphaFoldDB" id="A0A0A8YA59"/>
<feature type="region of interest" description="Disordered" evidence="1">
    <location>
        <begin position="1"/>
        <end position="47"/>
    </location>
</feature>